<keyword evidence="3" id="KW-1185">Reference proteome</keyword>
<sequence>MPCKKDANKSVGRLPVPPSRKVGKSLAAHKESDALLCPGVYKKEPCRDNVCLGNSTNGVGLRKQKGSLRSCTNGWAQTAEYGTMMRPP</sequence>
<gene>
    <name evidence="2" type="ORF">CEXT_499901</name>
</gene>
<dbReference type="AlphaFoldDB" id="A0AAV4U2X8"/>
<name>A0AAV4U2X8_CAEEX</name>
<accession>A0AAV4U2X8</accession>
<evidence type="ECO:0000313" key="3">
    <source>
        <dbReference type="Proteomes" id="UP001054945"/>
    </source>
</evidence>
<proteinExistence type="predicted"/>
<comment type="caution">
    <text evidence="2">The sequence shown here is derived from an EMBL/GenBank/DDBJ whole genome shotgun (WGS) entry which is preliminary data.</text>
</comment>
<organism evidence="2 3">
    <name type="scientific">Caerostris extrusa</name>
    <name type="common">Bark spider</name>
    <name type="synonym">Caerostris bankana</name>
    <dbReference type="NCBI Taxonomy" id="172846"/>
    <lineage>
        <taxon>Eukaryota</taxon>
        <taxon>Metazoa</taxon>
        <taxon>Ecdysozoa</taxon>
        <taxon>Arthropoda</taxon>
        <taxon>Chelicerata</taxon>
        <taxon>Arachnida</taxon>
        <taxon>Araneae</taxon>
        <taxon>Araneomorphae</taxon>
        <taxon>Entelegynae</taxon>
        <taxon>Araneoidea</taxon>
        <taxon>Araneidae</taxon>
        <taxon>Caerostris</taxon>
    </lineage>
</organism>
<protein>
    <submittedName>
        <fullName evidence="2">Uncharacterized protein</fullName>
    </submittedName>
</protein>
<dbReference type="Proteomes" id="UP001054945">
    <property type="component" value="Unassembled WGS sequence"/>
</dbReference>
<evidence type="ECO:0000313" key="2">
    <source>
        <dbReference type="EMBL" id="GIY52017.1"/>
    </source>
</evidence>
<dbReference type="EMBL" id="BPLR01012186">
    <property type="protein sequence ID" value="GIY52017.1"/>
    <property type="molecule type" value="Genomic_DNA"/>
</dbReference>
<feature type="region of interest" description="Disordered" evidence="1">
    <location>
        <begin position="1"/>
        <end position="28"/>
    </location>
</feature>
<evidence type="ECO:0000256" key="1">
    <source>
        <dbReference type="SAM" id="MobiDB-lite"/>
    </source>
</evidence>
<reference evidence="2 3" key="1">
    <citation type="submission" date="2021-06" db="EMBL/GenBank/DDBJ databases">
        <title>Caerostris extrusa draft genome.</title>
        <authorList>
            <person name="Kono N."/>
            <person name="Arakawa K."/>
        </authorList>
    </citation>
    <scope>NUCLEOTIDE SEQUENCE [LARGE SCALE GENOMIC DNA]</scope>
</reference>